<evidence type="ECO:0000313" key="1">
    <source>
        <dbReference type="EMBL" id="CBI16550.3"/>
    </source>
</evidence>
<dbReference type="Proteomes" id="UP000009183">
    <property type="component" value="Chromosome 6"/>
</dbReference>
<dbReference type="InParanoid" id="D7SLM2"/>
<sequence>MLAAIFGDVGLDEVDDVWPNGGLHDIRERDVVAAVCGHIRLEHLNGDERVGGATHWWGCVSCEGGCGRREEVGFWCERVKIGFGICKFLIFNF</sequence>
<evidence type="ECO:0000313" key="2">
    <source>
        <dbReference type="Proteomes" id="UP000009183"/>
    </source>
</evidence>
<reference evidence="2" key="1">
    <citation type="journal article" date="2007" name="Nature">
        <title>The grapevine genome sequence suggests ancestral hexaploidization in major angiosperm phyla.</title>
        <authorList>
            <consortium name="The French-Italian Public Consortium for Grapevine Genome Characterization."/>
            <person name="Jaillon O."/>
            <person name="Aury J.-M."/>
            <person name="Noel B."/>
            <person name="Policriti A."/>
            <person name="Clepet C."/>
            <person name="Casagrande A."/>
            <person name="Choisne N."/>
            <person name="Aubourg S."/>
            <person name="Vitulo N."/>
            <person name="Jubin C."/>
            <person name="Vezzi A."/>
            <person name="Legeai F."/>
            <person name="Hugueney P."/>
            <person name="Dasilva C."/>
            <person name="Horner D."/>
            <person name="Mica E."/>
            <person name="Jublot D."/>
            <person name="Poulain J."/>
            <person name="Bruyere C."/>
            <person name="Billault A."/>
            <person name="Segurens B."/>
            <person name="Gouyvenoux M."/>
            <person name="Ugarte E."/>
            <person name="Cattonaro F."/>
            <person name="Anthouard V."/>
            <person name="Vico V."/>
            <person name="Del Fabbro C."/>
            <person name="Alaux M."/>
            <person name="Di Gaspero G."/>
            <person name="Dumas V."/>
            <person name="Felice N."/>
            <person name="Paillard S."/>
            <person name="Juman I."/>
            <person name="Moroldo M."/>
            <person name="Scalabrin S."/>
            <person name="Canaguier A."/>
            <person name="Le Clainche I."/>
            <person name="Malacrida G."/>
            <person name="Durand E."/>
            <person name="Pesole G."/>
            <person name="Laucou V."/>
            <person name="Chatelet P."/>
            <person name="Merdinoglu D."/>
            <person name="Delledonne M."/>
            <person name="Pezzotti M."/>
            <person name="Lecharny A."/>
            <person name="Scarpelli C."/>
            <person name="Artiguenave F."/>
            <person name="Pe M.E."/>
            <person name="Valle G."/>
            <person name="Morgante M."/>
            <person name="Caboche M."/>
            <person name="Adam-Blondon A.-F."/>
            <person name="Weissenbach J."/>
            <person name="Quetier F."/>
            <person name="Wincker P."/>
        </authorList>
    </citation>
    <scope>NUCLEOTIDE SEQUENCE [LARGE SCALE GENOMIC DNA]</scope>
    <source>
        <strain evidence="2">cv. Pinot noir / PN40024</strain>
    </source>
</reference>
<dbReference type="PaxDb" id="29760-VIT_06s0004g00320.t01"/>
<dbReference type="HOGENOM" id="CLU_2404030_0_0_1"/>
<proteinExistence type="predicted"/>
<name>D7SLM2_VITVI</name>
<protein>
    <submittedName>
        <fullName evidence="1">Uncharacterized protein</fullName>
    </submittedName>
</protein>
<dbReference type="AlphaFoldDB" id="D7SLM2"/>
<keyword evidence="2" id="KW-1185">Reference proteome</keyword>
<accession>D7SLM2</accession>
<gene>
    <name evidence="1" type="ordered locus">VIT_06s0004g00320</name>
</gene>
<dbReference type="EMBL" id="FN594951">
    <property type="protein sequence ID" value="CBI16550.3"/>
    <property type="molecule type" value="Genomic_DNA"/>
</dbReference>
<organism evidence="1 2">
    <name type="scientific">Vitis vinifera</name>
    <name type="common">Grape</name>
    <dbReference type="NCBI Taxonomy" id="29760"/>
    <lineage>
        <taxon>Eukaryota</taxon>
        <taxon>Viridiplantae</taxon>
        <taxon>Streptophyta</taxon>
        <taxon>Embryophyta</taxon>
        <taxon>Tracheophyta</taxon>
        <taxon>Spermatophyta</taxon>
        <taxon>Magnoliopsida</taxon>
        <taxon>eudicotyledons</taxon>
        <taxon>Gunneridae</taxon>
        <taxon>Pentapetalae</taxon>
        <taxon>rosids</taxon>
        <taxon>Vitales</taxon>
        <taxon>Vitaceae</taxon>
        <taxon>Viteae</taxon>
        <taxon>Vitis</taxon>
    </lineage>
</organism>